<gene>
    <name evidence="8" type="ORF">SOCE836_031330</name>
</gene>
<comment type="subcellular location">
    <subcellularLocation>
        <location evidence="1">Cell membrane</location>
        <topology evidence="1">Multi-pass membrane protein</topology>
    </subcellularLocation>
</comment>
<proteinExistence type="predicted"/>
<feature type="transmembrane region" description="Helical" evidence="7">
    <location>
        <begin position="80"/>
        <end position="99"/>
    </location>
</feature>
<dbReference type="RefSeq" id="WP_129574875.1">
    <property type="nucleotide sequence ID" value="NZ_CP012672.1"/>
</dbReference>
<dbReference type="PANTHER" id="PTHR30250">
    <property type="entry name" value="PST FAMILY PREDICTED COLANIC ACID TRANSPORTER"/>
    <property type="match status" value="1"/>
</dbReference>
<dbReference type="AlphaFoldDB" id="A0A4P2QMC6"/>
<feature type="transmembrane region" description="Helical" evidence="7">
    <location>
        <begin position="470"/>
        <end position="490"/>
    </location>
</feature>
<dbReference type="GO" id="GO:0005886">
    <property type="term" value="C:plasma membrane"/>
    <property type="evidence" value="ECO:0007669"/>
    <property type="project" value="UniProtKB-SubCell"/>
</dbReference>
<keyword evidence="2" id="KW-1003">Cell membrane</keyword>
<reference evidence="8 9" key="1">
    <citation type="submission" date="2015-09" db="EMBL/GenBank/DDBJ databases">
        <title>Sorangium comparison.</title>
        <authorList>
            <person name="Zaburannyi N."/>
            <person name="Bunk B."/>
            <person name="Overmann J."/>
            <person name="Mueller R."/>
        </authorList>
    </citation>
    <scope>NUCLEOTIDE SEQUENCE [LARGE SCALE GENOMIC DNA]</scope>
    <source>
        <strain evidence="8 9">So ce836</strain>
    </source>
</reference>
<sequence length="541" mass="56868">MRDEQPTPVEPSAPPRAPEAAGAARTAPVVEDAPRPDEAEGASLADRIGMIVGGQFVNTLIVLVQGVVVVRLLGKSEYGALAFATMLFMTGRDLAQLYLPESFLYFAPKVTRPELRGLVRQSLLLLLGLGALSALAFAAFALVPGVFLDVREGATPLLLLIGLMSVIAYPASVFGPLFIATNNHRKSAGVALVVTLSSAAGAIVPAALGCSVAWILAAQCAAQALRLGLSYRLYARLFRDVATAPFPGGVRAQLAYALPLSVTRFAGLFNQKLDKFVIGLFFSAGLYAEFAVGSQELPLVGVLAYSVASTMLPDLVARAEGGPTPAQGARAAIALWHSGIRKTTLIMLPVAAFLLLFAEPLMRTVYGDAYAGAAVPFRIYSALLPLRVTAYAIILMAFGRTSMILRIQVLSMAFNAAANLVLLPTLGMVGAPISAVLTQALGIVVMVATIARISGVGLRGVFPWRHYGRVAATALVAAAPLTAFLVTGAVDERPALCLALGAPLYAGLYLVAAWVTGVLAPEDRAFVARWLRLEPLRSRHG</sequence>
<evidence type="ECO:0000256" key="5">
    <source>
        <dbReference type="ARBA" id="ARBA00023136"/>
    </source>
</evidence>
<evidence type="ECO:0000256" key="7">
    <source>
        <dbReference type="SAM" id="Phobius"/>
    </source>
</evidence>
<dbReference type="InterPro" id="IPR050833">
    <property type="entry name" value="Poly_Biosynth_Transport"/>
</dbReference>
<organism evidence="8 9">
    <name type="scientific">Sorangium cellulosum</name>
    <name type="common">Polyangium cellulosum</name>
    <dbReference type="NCBI Taxonomy" id="56"/>
    <lineage>
        <taxon>Bacteria</taxon>
        <taxon>Pseudomonadati</taxon>
        <taxon>Myxococcota</taxon>
        <taxon>Polyangia</taxon>
        <taxon>Polyangiales</taxon>
        <taxon>Polyangiaceae</taxon>
        <taxon>Sorangium</taxon>
    </lineage>
</organism>
<protein>
    <submittedName>
        <fullName evidence="8">Oligosaccharyl transferase</fullName>
    </submittedName>
</protein>
<feature type="compositionally biased region" description="Pro residues" evidence="6">
    <location>
        <begin position="8"/>
        <end position="17"/>
    </location>
</feature>
<feature type="transmembrane region" description="Helical" evidence="7">
    <location>
        <begin position="436"/>
        <end position="458"/>
    </location>
</feature>
<dbReference type="GO" id="GO:0016740">
    <property type="term" value="F:transferase activity"/>
    <property type="evidence" value="ECO:0007669"/>
    <property type="project" value="UniProtKB-KW"/>
</dbReference>
<dbReference type="EMBL" id="CP012672">
    <property type="protein sequence ID" value="AUX31016.1"/>
    <property type="molecule type" value="Genomic_DNA"/>
</dbReference>
<dbReference type="Proteomes" id="UP000295497">
    <property type="component" value="Chromosome"/>
</dbReference>
<evidence type="ECO:0000256" key="4">
    <source>
        <dbReference type="ARBA" id="ARBA00022989"/>
    </source>
</evidence>
<feature type="transmembrane region" description="Helical" evidence="7">
    <location>
        <begin position="502"/>
        <end position="520"/>
    </location>
</feature>
<keyword evidence="4 7" id="KW-1133">Transmembrane helix</keyword>
<evidence type="ECO:0000256" key="3">
    <source>
        <dbReference type="ARBA" id="ARBA00022692"/>
    </source>
</evidence>
<feature type="transmembrane region" description="Helical" evidence="7">
    <location>
        <begin position="345"/>
        <end position="365"/>
    </location>
</feature>
<dbReference type="PANTHER" id="PTHR30250:SF26">
    <property type="entry name" value="PSMA PROTEIN"/>
    <property type="match status" value="1"/>
</dbReference>
<evidence type="ECO:0000256" key="2">
    <source>
        <dbReference type="ARBA" id="ARBA00022475"/>
    </source>
</evidence>
<feature type="compositionally biased region" description="Low complexity" evidence="6">
    <location>
        <begin position="18"/>
        <end position="29"/>
    </location>
</feature>
<dbReference type="Pfam" id="PF13440">
    <property type="entry name" value="Polysacc_synt_3"/>
    <property type="match status" value="1"/>
</dbReference>
<accession>A0A4P2QMC6</accession>
<feature type="transmembrane region" description="Helical" evidence="7">
    <location>
        <begin position="48"/>
        <end position="73"/>
    </location>
</feature>
<keyword evidence="3 7" id="KW-0812">Transmembrane</keyword>
<feature type="transmembrane region" description="Helical" evidence="7">
    <location>
        <begin position="123"/>
        <end position="150"/>
    </location>
</feature>
<evidence type="ECO:0000256" key="1">
    <source>
        <dbReference type="ARBA" id="ARBA00004651"/>
    </source>
</evidence>
<name>A0A4P2QMC6_SORCE</name>
<keyword evidence="8" id="KW-0808">Transferase</keyword>
<evidence type="ECO:0000256" key="6">
    <source>
        <dbReference type="SAM" id="MobiDB-lite"/>
    </source>
</evidence>
<feature type="transmembrane region" description="Helical" evidence="7">
    <location>
        <begin position="157"/>
        <end position="179"/>
    </location>
</feature>
<keyword evidence="5 7" id="KW-0472">Membrane</keyword>
<feature type="transmembrane region" description="Helical" evidence="7">
    <location>
        <begin position="191"/>
        <end position="217"/>
    </location>
</feature>
<feature type="region of interest" description="Disordered" evidence="6">
    <location>
        <begin position="1"/>
        <end position="38"/>
    </location>
</feature>
<evidence type="ECO:0000313" key="9">
    <source>
        <dbReference type="Proteomes" id="UP000295497"/>
    </source>
</evidence>
<feature type="transmembrane region" description="Helical" evidence="7">
    <location>
        <begin position="377"/>
        <end position="398"/>
    </location>
</feature>
<evidence type="ECO:0000313" key="8">
    <source>
        <dbReference type="EMBL" id="AUX31016.1"/>
    </source>
</evidence>